<organism evidence="2 3">
    <name type="scientific">Parasponia andersonii</name>
    <name type="common">Sponia andersonii</name>
    <dbReference type="NCBI Taxonomy" id="3476"/>
    <lineage>
        <taxon>Eukaryota</taxon>
        <taxon>Viridiplantae</taxon>
        <taxon>Streptophyta</taxon>
        <taxon>Embryophyta</taxon>
        <taxon>Tracheophyta</taxon>
        <taxon>Spermatophyta</taxon>
        <taxon>Magnoliopsida</taxon>
        <taxon>eudicotyledons</taxon>
        <taxon>Gunneridae</taxon>
        <taxon>Pentapetalae</taxon>
        <taxon>rosids</taxon>
        <taxon>fabids</taxon>
        <taxon>Rosales</taxon>
        <taxon>Cannabaceae</taxon>
        <taxon>Parasponia</taxon>
    </lineage>
</organism>
<protein>
    <submittedName>
        <fullName evidence="2">Uncharacterized protein</fullName>
    </submittedName>
</protein>
<proteinExistence type="predicted"/>
<gene>
    <name evidence="2" type="ORF">PanWU01x14_041530</name>
</gene>
<evidence type="ECO:0000313" key="3">
    <source>
        <dbReference type="Proteomes" id="UP000237105"/>
    </source>
</evidence>
<dbReference type="AlphaFoldDB" id="A0A2P5DQG5"/>
<sequence>SAAPGLALDRTPPNNDGKGLESLRNTSSDDSPDLNRPNEPVRDPTGLSSNWVGLEASVGLWVSSIEDSEESLEAEDGRSGSEERRRRADGGDGGGDDEEEESESLRISSIVRWGNVLSWSSSSSSSLERCESRNELRSSSMGGSRDSDCLVISESVC</sequence>
<dbReference type="Proteomes" id="UP000237105">
    <property type="component" value="Unassembled WGS sequence"/>
</dbReference>
<feature type="region of interest" description="Disordered" evidence="1">
    <location>
        <begin position="65"/>
        <end position="105"/>
    </location>
</feature>
<dbReference type="EMBL" id="JXTB01000023">
    <property type="protein sequence ID" value="PON75528.1"/>
    <property type="molecule type" value="Genomic_DNA"/>
</dbReference>
<evidence type="ECO:0000313" key="2">
    <source>
        <dbReference type="EMBL" id="PON75528.1"/>
    </source>
</evidence>
<comment type="caution">
    <text evidence="2">The sequence shown here is derived from an EMBL/GenBank/DDBJ whole genome shotgun (WGS) entry which is preliminary data.</text>
</comment>
<feature type="non-terminal residue" evidence="2">
    <location>
        <position position="1"/>
    </location>
</feature>
<keyword evidence="3" id="KW-1185">Reference proteome</keyword>
<dbReference type="OrthoDB" id="10398554at2759"/>
<feature type="region of interest" description="Disordered" evidence="1">
    <location>
        <begin position="1"/>
        <end position="50"/>
    </location>
</feature>
<evidence type="ECO:0000256" key="1">
    <source>
        <dbReference type="SAM" id="MobiDB-lite"/>
    </source>
</evidence>
<feature type="region of interest" description="Disordered" evidence="1">
    <location>
        <begin position="120"/>
        <end position="147"/>
    </location>
</feature>
<name>A0A2P5DQG5_PARAD</name>
<reference evidence="3" key="1">
    <citation type="submission" date="2016-06" db="EMBL/GenBank/DDBJ databases">
        <title>Parallel loss of symbiosis genes in relatives of nitrogen-fixing non-legume Parasponia.</title>
        <authorList>
            <person name="Van Velzen R."/>
            <person name="Holmer R."/>
            <person name="Bu F."/>
            <person name="Rutten L."/>
            <person name="Van Zeijl A."/>
            <person name="Liu W."/>
            <person name="Santuari L."/>
            <person name="Cao Q."/>
            <person name="Sharma T."/>
            <person name="Shen D."/>
            <person name="Roswanjaya Y."/>
            <person name="Wardhani T."/>
            <person name="Kalhor M.S."/>
            <person name="Jansen J."/>
            <person name="Van den Hoogen J."/>
            <person name="Gungor B."/>
            <person name="Hartog M."/>
            <person name="Hontelez J."/>
            <person name="Verver J."/>
            <person name="Yang W.-C."/>
            <person name="Schijlen E."/>
            <person name="Repin R."/>
            <person name="Schilthuizen M."/>
            <person name="Schranz E."/>
            <person name="Heidstra R."/>
            <person name="Miyata K."/>
            <person name="Fedorova E."/>
            <person name="Kohlen W."/>
            <person name="Bisseling T."/>
            <person name="Smit S."/>
            <person name="Geurts R."/>
        </authorList>
    </citation>
    <scope>NUCLEOTIDE SEQUENCE [LARGE SCALE GENOMIC DNA]</scope>
    <source>
        <strain evidence="3">cv. WU1-14</strain>
    </source>
</reference>
<accession>A0A2P5DQG5</accession>
<feature type="compositionally biased region" description="Basic and acidic residues" evidence="1">
    <location>
        <begin position="75"/>
        <end position="90"/>
    </location>
</feature>